<dbReference type="GO" id="GO:0005801">
    <property type="term" value="C:cis-Golgi network"/>
    <property type="evidence" value="ECO:0007669"/>
    <property type="project" value="InterPro"/>
</dbReference>
<dbReference type="AlphaFoldDB" id="A0A7S3LH73"/>
<feature type="domain" description="Conserved oligomeric Golgi complex subunit 3 C-terminal" evidence="2">
    <location>
        <begin position="310"/>
        <end position="627"/>
    </location>
</feature>
<dbReference type="PANTHER" id="PTHR13302:SF8">
    <property type="entry name" value="CONSERVED OLIGOMERIC GOLGI COMPLEX SUBUNIT 3"/>
    <property type="match status" value="1"/>
</dbReference>
<sequence>MSSTNVSYESFAPRSTAQVSKLSKIAALTAPRGMSASKDAVSASEPSYSFISQAMSIPSFAAAEEEEKDDAKQSTTQAATPTGDEVSANTCWEVALTRGDELTQSIKHTVSLRLAVRASINIAEDLSASHAALIRHSGELTAAADRLSDEAKALEEHAEELGRPLQHYNAVDQLGPVVGVLFKGPTQVVRGLAKIKVDDEEEFMEVLDTIDKAVAYFERESGGKEALQAWQKQNNQRRGGAAPLLSGNLEYYRRSLALQDSSLYLIQAAVADRIKTTTEQITATMLSQQASSGRGSSRNVVVPADQLEASLIYTRFHGISSRSQRLLSIVQARLHKSEAYYELWQTCLATYCQCREILLRETVRAHLDNLHQQHGPVGMTRLASVFLTRLCTVETNLYHDFFSNVDSSDKDGKANLPTPDSQFTNYMINLCSNLHRTVRRSLVTLLDLDTLCQVVSVLREEGQQATRQAVTLPAGRAMAHLMEDAQERVIFCAHSTLQKQVIRFKATPKDLDYPDKLMKKEEAKVELSVEEQLEQVYESWFPPVRAVLRILSKIFRVVEAKVFEDMALQSVQACSKALFDGAKFIERRRGVRHSDLFLVKHLLILREQLSPFDIELRSVERQLDFSDAGKAVARFLTNRNRRIFSMSTENALVTLLREGVSVQESSVDSKRDLEDALRKACNDFIDHTVQAVAAALLDLHERLKNTETGSLAQLALLQPASVDKVVGVTSEKVESGMAEVLEQMGLYLENPATQSILLKPVSRKIIKASEELRRWVSKCEDGDNDWDDEKRSDILQKFDALEQSVKKFSKPARS</sequence>
<evidence type="ECO:0000313" key="3">
    <source>
        <dbReference type="EMBL" id="CAE0421383.1"/>
    </source>
</evidence>
<dbReference type="Pfam" id="PF20671">
    <property type="entry name" value="COG3_C"/>
    <property type="match status" value="1"/>
</dbReference>
<accession>A0A7S3LH73</accession>
<evidence type="ECO:0000259" key="2">
    <source>
        <dbReference type="Pfam" id="PF20671"/>
    </source>
</evidence>
<dbReference type="GO" id="GO:0016020">
    <property type="term" value="C:membrane"/>
    <property type="evidence" value="ECO:0007669"/>
    <property type="project" value="InterPro"/>
</dbReference>
<dbReference type="InterPro" id="IPR048685">
    <property type="entry name" value="COG3_C"/>
</dbReference>
<protein>
    <recommendedName>
        <fullName evidence="2">Conserved oligomeric Golgi complex subunit 3 C-terminal domain-containing protein</fullName>
    </recommendedName>
</protein>
<reference evidence="3" key="1">
    <citation type="submission" date="2021-01" db="EMBL/GenBank/DDBJ databases">
        <authorList>
            <person name="Corre E."/>
            <person name="Pelletier E."/>
            <person name="Niang G."/>
            <person name="Scheremetjew M."/>
            <person name="Finn R."/>
            <person name="Kale V."/>
            <person name="Holt S."/>
            <person name="Cochrane G."/>
            <person name="Meng A."/>
            <person name="Brown T."/>
            <person name="Cohen L."/>
        </authorList>
    </citation>
    <scope>NUCLEOTIDE SEQUENCE</scope>
    <source>
        <strain evidence="3">CCMP127</strain>
    </source>
</reference>
<feature type="region of interest" description="Disordered" evidence="1">
    <location>
        <begin position="62"/>
        <end position="85"/>
    </location>
</feature>
<organism evidence="3">
    <name type="scientific">Amphora coffeiformis</name>
    <dbReference type="NCBI Taxonomy" id="265554"/>
    <lineage>
        <taxon>Eukaryota</taxon>
        <taxon>Sar</taxon>
        <taxon>Stramenopiles</taxon>
        <taxon>Ochrophyta</taxon>
        <taxon>Bacillariophyta</taxon>
        <taxon>Bacillariophyceae</taxon>
        <taxon>Bacillariophycidae</taxon>
        <taxon>Thalassiophysales</taxon>
        <taxon>Catenulaceae</taxon>
        <taxon>Amphora</taxon>
    </lineage>
</organism>
<dbReference type="PANTHER" id="PTHR13302">
    <property type="entry name" value="CONSERVED OLIGOMERIC GOLGI COMPLEX COMPONENT 3"/>
    <property type="match status" value="1"/>
</dbReference>
<dbReference type="GO" id="GO:0006891">
    <property type="term" value="P:intra-Golgi vesicle-mediated transport"/>
    <property type="evidence" value="ECO:0007669"/>
    <property type="project" value="TreeGrafter"/>
</dbReference>
<gene>
    <name evidence="3" type="ORF">ACOF00016_LOCUS18025</name>
</gene>
<dbReference type="GO" id="GO:0007030">
    <property type="term" value="P:Golgi organization"/>
    <property type="evidence" value="ECO:0007669"/>
    <property type="project" value="TreeGrafter"/>
</dbReference>
<name>A0A7S3LH73_9STRA</name>
<dbReference type="InterPro" id="IPR007265">
    <property type="entry name" value="COG_su3"/>
</dbReference>
<dbReference type="GO" id="GO:0006886">
    <property type="term" value="P:intracellular protein transport"/>
    <property type="evidence" value="ECO:0007669"/>
    <property type="project" value="InterPro"/>
</dbReference>
<proteinExistence type="predicted"/>
<dbReference type="GO" id="GO:0017119">
    <property type="term" value="C:Golgi transport complex"/>
    <property type="evidence" value="ECO:0007669"/>
    <property type="project" value="TreeGrafter"/>
</dbReference>
<dbReference type="EMBL" id="HBIM01024328">
    <property type="protein sequence ID" value="CAE0421383.1"/>
    <property type="molecule type" value="Transcribed_RNA"/>
</dbReference>
<evidence type="ECO:0000256" key="1">
    <source>
        <dbReference type="SAM" id="MobiDB-lite"/>
    </source>
</evidence>